<dbReference type="Proteomes" id="UP000030744">
    <property type="component" value="Unassembled WGS sequence"/>
</dbReference>
<feature type="region of interest" description="Disordered" evidence="1">
    <location>
        <begin position="35"/>
        <end position="68"/>
    </location>
</feature>
<feature type="compositionally biased region" description="Polar residues" evidence="1">
    <location>
        <begin position="46"/>
        <end position="61"/>
    </location>
</feature>
<sequence length="181" mass="19722">MIAWVFGTSEKTHMETEPPMEEAQPAWWLELDRAEAQQKKTEKGCSATQQAGLSSGVQPSRGSGVEGRKVRFASDPAANPNGFYENDAEFVISPAHPKLQTSLTQASEQSEMIAWELSDLDDATDIRRMLIPTVDTPRSSSAGSFSTSSLVDFHCGSHTSVSEPVFRELSDRSVHTASFGV</sequence>
<dbReference type="VEuPathDB" id="ToxoDB:EMH_0016580"/>
<evidence type="ECO:0000256" key="1">
    <source>
        <dbReference type="SAM" id="MobiDB-lite"/>
    </source>
</evidence>
<name>U6JTG9_9EIME</name>
<gene>
    <name evidence="2" type="ORF">EMH_0016580</name>
</gene>
<proteinExistence type="predicted"/>
<organism evidence="2 3">
    <name type="scientific">Eimeria mitis</name>
    <dbReference type="NCBI Taxonomy" id="44415"/>
    <lineage>
        <taxon>Eukaryota</taxon>
        <taxon>Sar</taxon>
        <taxon>Alveolata</taxon>
        <taxon>Apicomplexa</taxon>
        <taxon>Conoidasida</taxon>
        <taxon>Coccidia</taxon>
        <taxon>Eucoccidiorida</taxon>
        <taxon>Eimeriorina</taxon>
        <taxon>Eimeriidae</taxon>
        <taxon>Eimeria</taxon>
    </lineage>
</organism>
<protein>
    <submittedName>
        <fullName evidence="2">Uncharacterized protein</fullName>
    </submittedName>
</protein>
<dbReference type="AlphaFoldDB" id="U6JTG9"/>
<evidence type="ECO:0000313" key="3">
    <source>
        <dbReference type="Proteomes" id="UP000030744"/>
    </source>
</evidence>
<reference evidence="2" key="1">
    <citation type="submission" date="2013-10" db="EMBL/GenBank/DDBJ databases">
        <title>Genomic analysis of the causative agents of coccidiosis in chickens.</title>
        <authorList>
            <person name="Reid A.J."/>
            <person name="Blake D."/>
            <person name="Billington K."/>
            <person name="Browne H."/>
            <person name="Dunn M."/>
            <person name="Hung S."/>
            <person name="Kawahara F."/>
            <person name="Miranda-Saavedra D."/>
            <person name="Mourier T."/>
            <person name="Nagra H."/>
            <person name="Otto T.D."/>
            <person name="Rawlings N."/>
            <person name="Sanchez A."/>
            <person name="Sanders M."/>
            <person name="Subramaniam C."/>
            <person name="Tay Y."/>
            <person name="Dear P."/>
            <person name="Doerig C."/>
            <person name="Gruber A."/>
            <person name="Parkinson J."/>
            <person name="Shirley M."/>
            <person name="Wan K.L."/>
            <person name="Berriman M."/>
            <person name="Tomley F."/>
            <person name="Pain A."/>
        </authorList>
    </citation>
    <scope>NUCLEOTIDE SEQUENCE [LARGE SCALE GENOMIC DNA]</scope>
    <source>
        <strain evidence="2">Houghton</strain>
    </source>
</reference>
<dbReference type="OrthoDB" id="345771at2759"/>
<dbReference type="EMBL" id="HG681541">
    <property type="protein sequence ID" value="CDJ28760.1"/>
    <property type="molecule type" value="Genomic_DNA"/>
</dbReference>
<dbReference type="GeneID" id="25376598"/>
<keyword evidence="3" id="KW-1185">Reference proteome</keyword>
<feature type="region of interest" description="Disordered" evidence="1">
    <location>
        <begin position="1"/>
        <end position="23"/>
    </location>
</feature>
<dbReference type="RefSeq" id="XP_013351334.1">
    <property type="nucleotide sequence ID" value="XM_013495880.1"/>
</dbReference>
<reference evidence="2" key="2">
    <citation type="submission" date="2013-10" db="EMBL/GenBank/DDBJ databases">
        <authorList>
            <person name="Aslett M."/>
        </authorList>
    </citation>
    <scope>NUCLEOTIDE SEQUENCE [LARGE SCALE GENOMIC DNA]</scope>
    <source>
        <strain evidence="2">Houghton</strain>
    </source>
</reference>
<evidence type="ECO:0000313" key="2">
    <source>
        <dbReference type="EMBL" id="CDJ28760.1"/>
    </source>
</evidence>
<accession>U6JTG9</accession>